<evidence type="ECO:0000256" key="1">
    <source>
        <dbReference type="SAM" id="MobiDB-lite"/>
    </source>
</evidence>
<dbReference type="RefSeq" id="WP_038088496.1">
    <property type="nucleotide sequence ID" value="NZ_JQSG02000002.1"/>
</dbReference>
<proteinExistence type="predicted"/>
<dbReference type="Proteomes" id="UP000029273">
    <property type="component" value="Unassembled WGS sequence"/>
</dbReference>
<feature type="compositionally biased region" description="Basic and acidic residues" evidence="1">
    <location>
        <begin position="16"/>
        <end position="27"/>
    </location>
</feature>
<organism evidence="2 3">
    <name type="scientific">Acidihalobacter prosperus</name>
    <dbReference type="NCBI Taxonomy" id="160660"/>
    <lineage>
        <taxon>Bacteria</taxon>
        <taxon>Pseudomonadati</taxon>
        <taxon>Pseudomonadota</taxon>
        <taxon>Gammaproteobacteria</taxon>
        <taxon>Chromatiales</taxon>
        <taxon>Ectothiorhodospiraceae</taxon>
        <taxon>Acidihalobacter</taxon>
    </lineage>
</organism>
<dbReference type="OrthoDB" id="5796312at2"/>
<sequence>MESANAMELPIDDPDSSPHVHRAELDEPAGRDLARRLRGYLSMLSIPEALASEWIAHAQRGGADAGQAFARLRMLMADHWAAGEPGRDGMLADAEFRLCRWLASDTGGERPDCPLQIDSLFELPAIRRRPMLPESWDD</sequence>
<dbReference type="EMBL" id="JQSG02000002">
    <property type="protein sequence ID" value="OBS10201.1"/>
    <property type="molecule type" value="Genomic_DNA"/>
</dbReference>
<keyword evidence="3" id="KW-1185">Reference proteome</keyword>
<accession>A0A1A6C6L4</accession>
<feature type="region of interest" description="Disordered" evidence="1">
    <location>
        <begin position="1"/>
        <end position="27"/>
    </location>
</feature>
<reference evidence="2 3" key="1">
    <citation type="journal article" date="2014" name="Genome Announc.">
        <title>Draft Genome Sequence of the Iron-Oxidizing, Acidophilic, and Halotolerant 'Thiobacillus prosperus' Type Strain DSM 5130.</title>
        <authorList>
            <person name="Ossandon F.J."/>
            <person name="Cardenas J.P."/>
            <person name="Corbett M."/>
            <person name="Quatrini R."/>
            <person name="Holmes D.S."/>
            <person name="Watkin E."/>
        </authorList>
    </citation>
    <scope>NUCLEOTIDE SEQUENCE [LARGE SCALE GENOMIC DNA]</scope>
    <source>
        <strain evidence="2 3">DSM 5130</strain>
    </source>
</reference>
<gene>
    <name evidence="2" type="ORF">Thpro_021251</name>
</gene>
<evidence type="ECO:0000313" key="2">
    <source>
        <dbReference type="EMBL" id="OBS10201.1"/>
    </source>
</evidence>
<name>A0A1A6C6L4_9GAMM</name>
<evidence type="ECO:0000313" key="3">
    <source>
        <dbReference type="Proteomes" id="UP000029273"/>
    </source>
</evidence>
<comment type="caution">
    <text evidence="2">The sequence shown here is derived from an EMBL/GenBank/DDBJ whole genome shotgun (WGS) entry which is preliminary data.</text>
</comment>
<dbReference type="AlphaFoldDB" id="A0A1A6C6L4"/>
<protein>
    <submittedName>
        <fullName evidence="2">Uncharacterized protein</fullName>
    </submittedName>
</protein>